<keyword evidence="5 9" id="KW-0812">Transmembrane</keyword>
<dbReference type="SUPFAM" id="SSF82693">
    <property type="entry name" value="Multidrug efflux transporter AcrB pore domain, PN1, PN2, PC1 and PC2 subdomains"/>
    <property type="match status" value="2"/>
</dbReference>
<dbReference type="InterPro" id="IPR001036">
    <property type="entry name" value="Acrflvin-R"/>
</dbReference>
<dbReference type="GO" id="GO:0008324">
    <property type="term" value="F:monoatomic cation transmembrane transporter activity"/>
    <property type="evidence" value="ECO:0007669"/>
    <property type="project" value="InterPro"/>
</dbReference>
<evidence type="ECO:0000256" key="9">
    <source>
        <dbReference type="SAM" id="Phobius"/>
    </source>
</evidence>
<evidence type="ECO:0000256" key="2">
    <source>
        <dbReference type="ARBA" id="ARBA00010942"/>
    </source>
</evidence>
<dbReference type="AlphaFoldDB" id="A0AAI8B733"/>
<dbReference type="SUPFAM" id="SSF82866">
    <property type="entry name" value="Multidrug efflux transporter AcrB transmembrane domain"/>
    <property type="match status" value="2"/>
</dbReference>
<feature type="transmembrane region" description="Helical" evidence="9">
    <location>
        <begin position="1014"/>
        <end position="1036"/>
    </location>
</feature>
<dbReference type="Pfam" id="PF00873">
    <property type="entry name" value="ACR_tran"/>
    <property type="match status" value="1"/>
</dbReference>
<organism evidence="10 11">
    <name type="scientific">Burkholderia oklahomensis</name>
    <dbReference type="NCBI Taxonomy" id="342113"/>
    <lineage>
        <taxon>Bacteria</taxon>
        <taxon>Pseudomonadati</taxon>
        <taxon>Pseudomonadota</taxon>
        <taxon>Betaproteobacteria</taxon>
        <taxon>Burkholderiales</taxon>
        <taxon>Burkholderiaceae</taxon>
        <taxon>Burkholderia</taxon>
        <taxon>pseudomallei group</taxon>
    </lineage>
</organism>
<dbReference type="PRINTS" id="PR00702">
    <property type="entry name" value="ACRIFLAVINRP"/>
</dbReference>
<dbReference type="NCBIfam" id="TIGR00914">
    <property type="entry name" value="2A0601"/>
    <property type="match status" value="1"/>
</dbReference>
<protein>
    <submittedName>
        <fullName evidence="10">Heavy metal efflux pump, CzcA family protein</fullName>
    </submittedName>
</protein>
<dbReference type="PANTHER" id="PTHR32063">
    <property type="match status" value="1"/>
</dbReference>
<evidence type="ECO:0000256" key="7">
    <source>
        <dbReference type="ARBA" id="ARBA00023136"/>
    </source>
</evidence>
<dbReference type="EMBL" id="CP008726">
    <property type="protein sequence ID" value="AIO66684.1"/>
    <property type="molecule type" value="Genomic_DNA"/>
</dbReference>
<dbReference type="KEGG" id="bok:DM82_3526"/>
<evidence type="ECO:0000256" key="1">
    <source>
        <dbReference type="ARBA" id="ARBA00004651"/>
    </source>
</evidence>
<evidence type="ECO:0000256" key="8">
    <source>
        <dbReference type="SAM" id="MobiDB-lite"/>
    </source>
</evidence>
<accession>A0AAI8B733</accession>
<dbReference type="Gene3D" id="1.20.1640.10">
    <property type="entry name" value="Multidrug efflux transporter AcrB transmembrane domain"/>
    <property type="match status" value="2"/>
</dbReference>
<evidence type="ECO:0000313" key="11">
    <source>
        <dbReference type="Proteomes" id="UP000029424"/>
    </source>
</evidence>
<evidence type="ECO:0000256" key="4">
    <source>
        <dbReference type="ARBA" id="ARBA00022475"/>
    </source>
</evidence>
<keyword evidence="11" id="KW-1185">Reference proteome</keyword>
<dbReference type="Gene3D" id="3.30.2090.10">
    <property type="entry name" value="Multidrug efflux transporter AcrB TolC docking domain, DN and DC subdomains"/>
    <property type="match status" value="2"/>
</dbReference>
<keyword evidence="7 9" id="KW-0472">Membrane</keyword>
<feature type="transmembrane region" description="Helical" evidence="9">
    <location>
        <begin position="536"/>
        <end position="554"/>
    </location>
</feature>
<keyword evidence="6 9" id="KW-1133">Transmembrane helix</keyword>
<keyword evidence="4" id="KW-1003">Cell membrane</keyword>
<evidence type="ECO:0000256" key="3">
    <source>
        <dbReference type="ARBA" id="ARBA00022448"/>
    </source>
</evidence>
<dbReference type="GO" id="GO:0042910">
    <property type="term" value="F:xenobiotic transmembrane transporter activity"/>
    <property type="evidence" value="ECO:0007669"/>
    <property type="project" value="TreeGrafter"/>
</dbReference>
<dbReference type="PANTHER" id="PTHR32063:SF19">
    <property type="entry name" value="CATION EFFLUX SYSTEM PROTEIN CUSA"/>
    <property type="match status" value="1"/>
</dbReference>
<comment type="similarity">
    <text evidence="2">Belongs to the resistance-nodulation-cell division (RND) (TC 2.A.6) family.</text>
</comment>
<dbReference type="GO" id="GO:0005886">
    <property type="term" value="C:plasma membrane"/>
    <property type="evidence" value="ECO:0007669"/>
    <property type="project" value="UniProtKB-SubCell"/>
</dbReference>
<dbReference type="InterPro" id="IPR004763">
    <property type="entry name" value="CusA-like"/>
</dbReference>
<dbReference type="Gene3D" id="3.30.70.1320">
    <property type="entry name" value="Multidrug efflux transporter AcrB pore domain like"/>
    <property type="match status" value="1"/>
</dbReference>
<feature type="transmembrane region" description="Helical" evidence="9">
    <location>
        <begin position="983"/>
        <end position="1002"/>
    </location>
</feature>
<dbReference type="RefSeq" id="WP_010101139.1">
    <property type="nucleotide sequence ID" value="NZ_CP008726.1"/>
</dbReference>
<feature type="transmembrane region" description="Helical" evidence="9">
    <location>
        <begin position="365"/>
        <end position="384"/>
    </location>
</feature>
<dbReference type="InterPro" id="IPR027463">
    <property type="entry name" value="AcrB_DN_DC_subdom"/>
</dbReference>
<comment type="subcellular location">
    <subcellularLocation>
        <location evidence="1">Cell membrane</location>
        <topology evidence="1">Multi-pass membrane protein</topology>
    </subcellularLocation>
</comment>
<dbReference type="Proteomes" id="UP000029424">
    <property type="component" value="Chromosome 1"/>
</dbReference>
<feature type="region of interest" description="Disordered" evidence="8">
    <location>
        <begin position="1045"/>
        <end position="1069"/>
    </location>
</feature>
<keyword evidence="3" id="KW-0813">Transport</keyword>
<feature type="transmembrane region" description="Helical" evidence="9">
    <location>
        <begin position="924"/>
        <end position="948"/>
    </location>
</feature>
<reference evidence="10 11" key="1">
    <citation type="submission" date="2014-06" db="EMBL/GenBank/DDBJ databases">
        <authorList>
            <person name="Bishop-Lilly K.A."/>
            <person name="Broomall S.M."/>
            <person name="Chain P.S."/>
            <person name="Chertkov O."/>
            <person name="Coyne S.R."/>
            <person name="Daligault H.E."/>
            <person name="Davenport K.W."/>
            <person name="Erkkila T."/>
            <person name="Frey K.G."/>
            <person name="Gibbons H.S."/>
            <person name="Gu W."/>
            <person name="Jaissle J."/>
            <person name="Johnson S.L."/>
            <person name="Koroleva G.I."/>
            <person name="Ladner J.T."/>
            <person name="Lo C.-C."/>
            <person name="Minogue T.D."/>
            <person name="Munk C."/>
            <person name="Palacios G.F."/>
            <person name="Redden C.L."/>
            <person name="Rosenzweig C.N."/>
            <person name="Scholz M.B."/>
            <person name="Teshima H."/>
            <person name="Xu Y."/>
        </authorList>
    </citation>
    <scope>NUCLEOTIDE SEQUENCE [LARGE SCALE GENOMIC DNA]</scope>
    <source>
        <strain evidence="10 11">EO147</strain>
    </source>
</reference>
<proteinExistence type="inferred from homology"/>
<feature type="transmembrane region" description="Helical" evidence="9">
    <location>
        <begin position="874"/>
        <end position="891"/>
    </location>
</feature>
<name>A0AAI8B733_9BURK</name>
<feature type="transmembrane region" description="Helical" evidence="9">
    <location>
        <begin position="390"/>
        <end position="411"/>
    </location>
</feature>
<feature type="transmembrane region" description="Helical" evidence="9">
    <location>
        <begin position="486"/>
        <end position="505"/>
    </location>
</feature>
<evidence type="ECO:0000256" key="6">
    <source>
        <dbReference type="ARBA" id="ARBA00022989"/>
    </source>
</evidence>
<sequence>MIAHVIRWSIRNRFLVLLAAALVAAWGVASLSRTPLDALPDLSDTQVIVKASYPGKAPQVVEDQVTYPLTTTLLGVPGAKSIRAYSSFGDAFVYVLFDDKTDQYWARSRVLEYLNQVQSRLPAGATVALGPDATGVGWVYEYALVDKTGRHDLGQLRAFNDWFLKFELKAVPDVAEVASIGGMVRQYQVVLDPDKLRAFGITQAAVAGALGKANSESGGSVVEMAESEYMVRSSGYLRSLDDFRNVVLRTSDTGTPVLLGDVARVQIGPEMRRGIAELNGEGEVAGGVIVMRSGKNALSTIDAVKAKLADLERSLPAGVELVTTYDRSQLIEHAVDNLKGKLVEEFVIVGIVCAVFLFHLRSAFVAILSLPLGVLAAFIVMRYQGVNANLMSLGGIAIAIGAMIDAAVVMIENAHKHLEAYEHEHPDVPLAGAARWELIAASAAEVGPALFSSLLIITLSFVPVFALEGQEGKLFAPLAFTKTYTIAAAAGLSVTLVPVLMGYLIRGRIPREASNPLNRLLVRLYRPLLEATLRRPWLAIGIAVAALVVTAIPLSRLGGEFMPPLDEGDLLYMPTALPGISAQKAAELLQQTDRLIKTVPEVATVFGKSGRADTATDPAPLEMFETTVRFRPRSEWRPGMTPEKLVDELDRVVKVPGLSNVWVPPIRNRLDMLSTGIKTPVGVKISGADLAQIDRIATQVEAAVKGVPGVTSALAERLNGGRYVDVDIDRRAAARYGLSVGDVQSVVASAIGGENVGEVIAGRERFPINIRYPREVRDSLEKLRQLPIVTERGAQILLGDVAAVTIADGPPMIRSENARLSGYVYVDIRGIDLKTAVDAMQRAVAQRVALPPGYSIAWSGQFEYLERAAAKLRSVIPVTLVVIFVLLFLTFDSAADALLLMTTVPFALVGGFWFVWMLGHAVSVATAVGFIALTGVAAEFGVVMLLYLKSAFDRRVAAGEQPTDAMLADAIREGAVLRVRPKAMTIAVVLAGLVPIMVGHGSGSEVMQRIAAPMVGGMVTAPLLSMFVIPAAWFLLQRRRVRSPGRAPLSPVAGRAGADLPSVHTGEPR</sequence>
<dbReference type="Gene3D" id="3.30.70.1440">
    <property type="entry name" value="Multidrug efflux transporter AcrB pore domain"/>
    <property type="match status" value="1"/>
</dbReference>
<dbReference type="SUPFAM" id="SSF82714">
    <property type="entry name" value="Multidrug efflux transporter AcrB TolC docking domain, DN and DC subdomains"/>
    <property type="match status" value="2"/>
</dbReference>
<dbReference type="Gene3D" id="3.30.70.1430">
    <property type="entry name" value="Multidrug efflux transporter AcrB pore domain"/>
    <property type="match status" value="2"/>
</dbReference>
<gene>
    <name evidence="10" type="ORF">DM82_3526</name>
</gene>
<evidence type="ECO:0000256" key="5">
    <source>
        <dbReference type="ARBA" id="ARBA00022692"/>
    </source>
</evidence>
<feature type="transmembrane region" description="Helical" evidence="9">
    <location>
        <begin position="898"/>
        <end position="918"/>
    </location>
</feature>
<evidence type="ECO:0000313" key="10">
    <source>
        <dbReference type="EMBL" id="AIO66684.1"/>
    </source>
</evidence>